<dbReference type="STRING" id="36022.A0A061ASU5"/>
<dbReference type="OMA" id="NETCENM"/>
<dbReference type="VEuPathDB" id="FungiDB:BON22_2152"/>
<feature type="region of interest" description="Disordered" evidence="2">
    <location>
        <begin position="136"/>
        <end position="186"/>
    </location>
</feature>
<feature type="region of interest" description="Disordered" evidence="2">
    <location>
        <begin position="71"/>
        <end position="116"/>
    </location>
</feature>
<sequence>MAVAFTNTGKESFLYDQTEPEDSVIAPDIPELNGMSVIEMADYLDHELYGGTNQNEDDTSYTKTQIQMQRKKMPQLNPQFTDGEATAAVQETPYQQKHQSPVPLSQSTPVDGARAQPKDLLKSKLSKLAQSVHVAEVTELDEETDDASDASDDSDDTSRPSHLEDTPSKSRPSSTEKAQLQRQRELLQQQEQQAKELKELRDLKHFLLETTGGYLVMESISKGAKSDHFEISTKEAIAKRDLQLTTAQDENKQLQSRIKELEEQTKQHEVELKQKEEQIVILSRESADLKSTNADVVQNNEKLTLEVEASQKVNLEKSEKLDHVSKELAKQKQDEVEATDKLKAHTDALERELTKLKTANQELRDESSVVKGTNMSLKEMVEVKDQLIIDSQQECGRLKAANDDLQKKLDTVSSDYKKLQEISNTELNKVRGNLKDSVTPEKYPELMSKTTCGVPLYEDLKLAEVDVLSLVQAQNMIKNVLINLGVPFDKVKEMIPNIALQSQRESILREFVNKTHKLLYDEDMALDVYMDLDQRGKEHLTQCTTQMYKNLELLYTVLHKTVK</sequence>
<feature type="coiled-coil region" evidence="1">
    <location>
        <begin position="244"/>
        <end position="292"/>
    </location>
</feature>
<feature type="compositionally biased region" description="Polar residues" evidence="2">
    <location>
        <begin position="92"/>
        <end position="109"/>
    </location>
</feature>
<evidence type="ECO:0000313" key="4">
    <source>
        <dbReference type="EMBL" id="ONH68286.1"/>
    </source>
</evidence>
<dbReference type="EMBL" id="MPUK01000003">
    <property type="protein sequence ID" value="ONH68286.1"/>
    <property type="molecule type" value="Genomic_DNA"/>
</dbReference>
<dbReference type="Proteomes" id="UP000189513">
    <property type="component" value="Unassembled WGS sequence"/>
</dbReference>
<dbReference type="OrthoDB" id="5376259at2759"/>
<dbReference type="EMBL" id="LK052890">
    <property type="protein sequence ID" value="CDR40641.1"/>
    <property type="molecule type" value="Genomic_DNA"/>
</dbReference>
<feature type="coiled-coil region" evidence="1">
    <location>
        <begin position="342"/>
        <end position="422"/>
    </location>
</feature>
<feature type="compositionally biased region" description="Acidic residues" evidence="2">
    <location>
        <begin position="138"/>
        <end position="155"/>
    </location>
</feature>
<proteinExistence type="predicted"/>
<feature type="compositionally biased region" description="Basic and acidic residues" evidence="2">
    <location>
        <begin position="156"/>
        <end position="168"/>
    </location>
</feature>
<protein>
    <submittedName>
        <fullName evidence="3">CYFA0S05e02762g1_1</fullName>
    </submittedName>
    <submittedName>
        <fullName evidence="4">Chaotic nuclear migration protein 67</fullName>
    </submittedName>
</protein>
<evidence type="ECO:0000256" key="2">
    <source>
        <dbReference type="SAM" id="MobiDB-lite"/>
    </source>
</evidence>
<evidence type="ECO:0000256" key="1">
    <source>
        <dbReference type="SAM" id="Coils"/>
    </source>
</evidence>
<keyword evidence="5" id="KW-1185">Reference proteome</keyword>
<accession>A0A061ASU5</accession>
<reference evidence="3" key="1">
    <citation type="journal article" date="2014" name="Genome Announc.">
        <title>Genome sequence of the yeast Cyberlindnera fabianii (Hansenula fabianii).</title>
        <authorList>
            <person name="Freel K.C."/>
            <person name="Sarilar V."/>
            <person name="Neuveglise C."/>
            <person name="Devillers H."/>
            <person name="Friedrich A."/>
            <person name="Schacherer J."/>
        </authorList>
    </citation>
    <scope>NUCLEOTIDE SEQUENCE</scope>
    <source>
        <strain evidence="3">YJS4271</strain>
    </source>
</reference>
<reference evidence="4" key="3">
    <citation type="submission" date="2017-01" db="EMBL/GenBank/DDBJ databases">
        <authorList>
            <person name="Mah S.A."/>
            <person name="Swanson W.J."/>
            <person name="Moy G.W."/>
            <person name="Vacquier V.D."/>
        </authorList>
    </citation>
    <scope>NUCLEOTIDE SEQUENCE [LARGE SCALE GENOMIC DNA]</scope>
    <source>
        <strain evidence="4">65</strain>
    </source>
</reference>
<feature type="compositionally biased region" description="Low complexity" evidence="2">
    <location>
        <begin position="176"/>
        <end position="186"/>
    </location>
</feature>
<dbReference type="Pfam" id="PF11778">
    <property type="entry name" value="SID"/>
    <property type="match status" value="1"/>
</dbReference>
<evidence type="ECO:0000313" key="5">
    <source>
        <dbReference type="Proteomes" id="UP000189513"/>
    </source>
</evidence>
<evidence type="ECO:0000313" key="3">
    <source>
        <dbReference type="EMBL" id="CDR40641.1"/>
    </source>
</evidence>
<gene>
    <name evidence="4" type="ORF">BON22_2152</name>
    <name evidence="3" type="ORF">CYFA0S_05e02762g</name>
</gene>
<reference evidence="5" key="2">
    <citation type="journal article" date="2017" name="Genome Announc.">
        <title>Genome sequences of Cyberlindnera fabianii 65, Pichia kudriavzevii 129, and Saccharomyces cerevisiae 131 isolated from fermented masau fruits in Zimbabwe.</title>
        <authorList>
            <person name="van Rijswijck I.M.H."/>
            <person name="Derks M.F.L."/>
            <person name="Abee T."/>
            <person name="de Ridder D."/>
            <person name="Smid E.J."/>
        </authorList>
    </citation>
    <scope>NUCLEOTIDE SEQUENCE [LARGE SCALE GENOMIC DNA]</scope>
    <source>
        <strain evidence="5">65</strain>
    </source>
</reference>
<dbReference type="AlphaFoldDB" id="A0A061ASU5"/>
<keyword evidence="1" id="KW-0175">Coiled coil</keyword>
<organism evidence="3">
    <name type="scientific">Cyberlindnera fabianii</name>
    <name type="common">Yeast</name>
    <name type="synonym">Hansenula fabianii</name>
    <dbReference type="NCBI Taxonomy" id="36022"/>
    <lineage>
        <taxon>Eukaryota</taxon>
        <taxon>Fungi</taxon>
        <taxon>Dikarya</taxon>
        <taxon>Ascomycota</taxon>
        <taxon>Saccharomycotina</taxon>
        <taxon>Saccharomycetes</taxon>
        <taxon>Phaffomycetales</taxon>
        <taxon>Phaffomycetaceae</taxon>
        <taxon>Cyberlindnera</taxon>
    </lineage>
</organism>
<name>A0A061ASU5_CYBFA</name>
<dbReference type="InterPro" id="IPR021750">
    <property type="entry name" value="Sid4-like"/>
</dbReference>